<dbReference type="PANTHER" id="PTHR43874:SF95">
    <property type="entry name" value="TWO-COMPONENT RESPONSE REGULATOR-LIKE APRR5"/>
    <property type="match status" value="1"/>
</dbReference>
<dbReference type="Gene3D" id="3.40.50.2300">
    <property type="match status" value="1"/>
</dbReference>
<evidence type="ECO:0000256" key="2">
    <source>
        <dbReference type="ARBA" id="ARBA00010330"/>
    </source>
</evidence>
<evidence type="ECO:0000256" key="7">
    <source>
        <dbReference type="ARBA" id="ARBA00023242"/>
    </source>
</evidence>
<feature type="region of interest" description="Disordered" evidence="10">
    <location>
        <begin position="287"/>
        <end position="315"/>
    </location>
</feature>
<evidence type="ECO:0000256" key="10">
    <source>
        <dbReference type="SAM" id="MobiDB-lite"/>
    </source>
</evidence>
<evidence type="ECO:0000313" key="14">
    <source>
        <dbReference type="Proteomes" id="UP001370490"/>
    </source>
</evidence>
<dbReference type="EMBL" id="JBAMMX010000015">
    <property type="protein sequence ID" value="KAK6926091.1"/>
    <property type="molecule type" value="Genomic_DNA"/>
</dbReference>
<organism evidence="13 14">
    <name type="scientific">Dillenia turbinata</name>
    <dbReference type="NCBI Taxonomy" id="194707"/>
    <lineage>
        <taxon>Eukaryota</taxon>
        <taxon>Viridiplantae</taxon>
        <taxon>Streptophyta</taxon>
        <taxon>Embryophyta</taxon>
        <taxon>Tracheophyta</taxon>
        <taxon>Spermatophyta</taxon>
        <taxon>Magnoliopsida</taxon>
        <taxon>eudicotyledons</taxon>
        <taxon>Gunneridae</taxon>
        <taxon>Pentapetalae</taxon>
        <taxon>Dilleniales</taxon>
        <taxon>Dilleniaceae</taxon>
        <taxon>Dillenia</taxon>
    </lineage>
</organism>
<keyword evidence="4" id="KW-0805">Transcription regulation</keyword>
<comment type="similarity">
    <text evidence="2">Belongs to the ARR-like family.</text>
</comment>
<feature type="domain" description="CCT" evidence="12">
    <location>
        <begin position="625"/>
        <end position="667"/>
    </location>
</feature>
<proteinExistence type="inferred from homology"/>
<evidence type="ECO:0000259" key="12">
    <source>
        <dbReference type="PROSITE" id="PS51017"/>
    </source>
</evidence>
<feature type="compositionally biased region" description="Polar residues" evidence="10">
    <location>
        <begin position="306"/>
        <end position="315"/>
    </location>
</feature>
<evidence type="ECO:0000256" key="1">
    <source>
        <dbReference type="ARBA" id="ARBA00004123"/>
    </source>
</evidence>
<dbReference type="GO" id="GO:0000160">
    <property type="term" value="P:phosphorelay signal transduction system"/>
    <property type="evidence" value="ECO:0007669"/>
    <property type="project" value="UniProtKB-KW"/>
</dbReference>
<dbReference type="GO" id="GO:0009736">
    <property type="term" value="P:cytokinin-activated signaling pathway"/>
    <property type="evidence" value="ECO:0007669"/>
    <property type="project" value="InterPro"/>
</dbReference>
<feature type="domain" description="Response regulatory" evidence="11">
    <location>
        <begin position="59"/>
        <end position="177"/>
    </location>
</feature>
<reference evidence="13 14" key="1">
    <citation type="submission" date="2023-12" db="EMBL/GenBank/DDBJ databases">
        <title>A high-quality genome assembly for Dillenia turbinata (Dilleniales).</title>
        <authorList>
            <person name="Chanderbali A."/>
        </authorList>
    </citation>
    <scope>NUCLEOTIDE SEQUENCE [LARGE SCALE GENOMIC DNA]</scope>
    <source>
        <strain evidence="13">LSX21</strain>
        <tissue evidence="13">Leaf</tissue>
    </source>
</reference>
<dbReference type="InterPro" id="IPR001789">
    <property type="entry name" value="Sig_transdc_resp-reg_receiver"/>
</dbReference>
<dbReference type="GO" id="GO:0048511">
    <property type="term" value="P:rhythmic process"/>
    <property type="evidence" value="ECO:0007669"/>
    <property type="project" value="UniProtKB-KW"/>
</dbReference>
<comment type="caution">
    <text evidence="8">Lacks conserved residue(s) required for the propagation of feature annotation.</text>
</comment>
<dbReference type="GO" id="GO:0005634">
    <property type="term" value="C:nucleus"/>
    <property type="evidence" value="ECO:0007669"/>
    <property type="project" value="UniProtKB-SubCell"/>
</dbReference>
<feature type="region of interest" description="Disordered" evidence="10">
    <location>
        <begin position="162"/>
        <end position="234"/>
    </location>
</feature>
<evidence type="ECO:0000313" key="13">
    <source>
        <dbReference type="EMBL" id="KAK6926091.1"/>
    </source>
</evidence>
<dbReference type="Pfam" id="PF06203">
    <property type="entry name" value="CCT"/>
    <property type="match status" value="1"/>
</dbReference>
<keyword evidence="7 9" id="KW-0539">Nucleus</keyword>
<dbReference type="Pfam" id="PF00072">
    <property type="entry name" value="Response_reg"/>
    <property type="match status" value="1"/>
</dbReference>
<dbReference type="SUPFAM" id="SSF52172">
    <property type="entry name" value="CheY-like"/>
    <property type="match status" value="1"/>
</dbReference>
<evidence type="ECO:0000259" key="11">
    <source>
        <dbReference type="PROSITE" id="PS50110"/>
    </source>
</evidence>
<evidence type="ECO:0000256" key="9">
    <source>
        <dbReference type="PROSITE-ProRule" id="PRU00357"/>
    </source>
</evidence>
<feature type="compositionally biased region" description="Polar residues" evidence="10">
    <location>
        <begin position="513"/>
        <end position="522"/>
    </location>
</feature>
<evidence type="ECO:0000256" key="4">
    <source>
        <dbReference type="ARBA" id="ARBA00023015"/>
    </source>
</evidence>
<evidence type="ECO:0000256" key="8">
    <source>
        <dbReference type="PROSITE-ProRule" id="PRU00169"/>
    </source>
</evidence>
<protein>
    <submittedName>
        <fullName evidence="13">Signal transduction response regulator, receiver domain</fullName>
    </submittedName>
</protein>
<evidence type="ECO:0000256" key="5">
    <source>
        <dbReference type="ARBA" id="ARBA00023108"/>
    </source>
</evidence>
<feature type="compositionally biased region" description="Basic and acidic residues" evidence="10">
    <location>
        <begin position="523"/>
        <end position="535"/>
    </location>
</feature>
<evidence type="ECO:0000256" key="6">
    <source>
        <dbReference type="ARBA" id="ARBA00023163"/>
    </source>
</evidence>
<keyword evidence="14" id="KW-1185">Reference proteome</keyword>
<dbReference type="Proteomes" id="UP001370490">
    <property type="component" value="Unassembled WGS sequence"/>
</dbReference>
<sequence length="687" mass="76408">MGEVVVSSEDGGVQLMETKEDVKSEKGREEEETKKKNKKNEAPGSVVRWERFLPRMVLRVLLVEADDSTRQIIAALLRKCSYRVEAVPDGLKAWEVLKGRPQNIDLILTEVELPSISGYPLLTLIMEHEICKNIPVIMMSSEDSISTVYKCMLRGAADFLVKPSSSGRQGPRDESVAQQKAEATAENDAGINHSSGYMPCVQRNNEGIEKGSDSQSSCSKPEMEAESAEMEAESAYVENMQNLSGPNWSLSLARDKEVQKHDHCVQLDQKMPMHVSEAVEAAACKDGNMNGQEDDVEFESHRAGPNVSNEARENNNPLLDSCREAMDLFGSSNNEVKRSYGGSGSDTPVCSLDSPPYLDLSLRRFQYSHADNLASHQRQKLNHSDASAFSRYINRPMQPQDPAPPNLSCHQKEFVVHSGKQMHNRPSTHGPNLSNENCISPMTICQPNQAEMGLQSPKHRVFPIPIPVRGLQFDNLCNGYGHVMPALYYTKSSSQTPSPSSVGQREPALQTNPFHLSNLDTSNSEKHHDPHDHRTNISANQTRHATERKLEPVEDQGRISSATEQSASSSFCNGTVTQLNNVACVSLCRSNGNVDPVQVVRIIAENGNEEGFVIPDGNSRCTSQREAALTKFRLKRKERCYEKKVRYESRKKLAELRPRVKGQFVRQVHTDPPADEMQKFHQNSSGG</sequence>
<keyword evidence="5" id="KW-0090">Biological rhythms</keyword>
<keyword evidence="6" id="KW-0804">Transcription</keyword>
<dbReference type="SMART" id="SM00448">
    <property type="entry name" value="REC"/>
    <property type="match status" value="1"/>
</dbReference>
<dbReference type="InterPro" id="IPR010402">
    <property type="entry name" value="CCT_domain"/>
</dbReference>
<feature type="compositionally biased region" description="Basic and acidic residues" evidence="10">
    <location>
        <begin position="544"/>
        <end position="557"/>
    </location>
</feature>
<dbReference type="PROSITE" id="PS51017">
    <property type="entry name" value="CCT"/>
    <property type="match status" value="1"/>
</dbReference>
<dbReference type="InterPro" id="IPR011006">
    <property type="entry name" value="CheY-like_superfamily"/>
</dbReference>
<dbReference type="PANTHER" id="PTHR43874">
    <property type="entry name" value="TWO-COMPONENT RESPONSE REGULATOR"/>
    <property type="match status" value="1"/>
</dbReference>
<feature type="region of interest" description="Disordered" evidence="10">
    <location>
        <begin position="1"/>
        <end position="42"/>
    </location>
</feature>
<dbReference type="CDD" id="cd17582">
    <property type="entry name" value="psREC_PRR"/>
    <property type="match status" value="1"/>
</dbReference>
<evidence type="ECO:0000256" key="3">
    <source>
        <dbReference type="ARBA" id="ARBA00023012"/>
    </source>
</evidence>
<dbReference type="AlphaFoldDB" id="A0AAN8V9P5"/>
<name>A0AAN8V9P5_9MAGN</name>
<accession>A0AAN8V9P5</accession>
<feature type="region of interest" description="Disordered" evidence="10">
    <location>
        <begin position="664"/>
        <end position="687"/>
    </location>
</feature>
<feature type="compositionally biased region" description="Low complexity" evidence="10">
    <location>
        <begin position="1"/>
        <end position="13"/>
    </location>
</feature>
<comment type="subcellular location">
    <subcellularLocation>
        <location evidence="1 9">Nucleus</location>
    </subcellularLocation>
</comment>
<feature type="compositionally biased region" description="Basic and acidic residues" evidence="10">
    <location>
        <begin position="17"/>
        <end position="34"/>
    </location>
</feature>
<gene>
    <name evidence="13" type="ORF">RJ641_007810</name>
</gene>
<comment type="caution">
    <text evidence="13">The sequence shown here is derived from an EMBL/GenBank/DDBJ whole genome shotgun (WGS) entry which is preliminary data.</text>
</comment>
<dbReference type="PROSITE" id="PS50110">
    <property type="entry name" value="RESPONSE_REGULATORY"/>
    <property type="match status" value="1"/>
</dbReference>
<keyword evidence="3" id="KW-0902">Two-component regulatory system</keyword>
<dbReference type="InterPro" id="IPR045279">
    <property type="entry name" value="ARR-like"/>
</dbReference>
<feature type="region of interest" description="Disordered" evidence="10">
    <location>
        <begin position="513"/>
        <end position="567"/>
    </location>
</feature>